<evidence type="ECO:0000313" key="2">
    <source>
        <dbReference type="Proteomes" id="UP000003598"/>
    </source>
</evidence>
<dbReference type="Proteomes" id="UP000003598">
    <property type="component" value="Unassembled WGS sequence"/>
</dbReference>
<protein>
    <submittedName>
        <fullName evidence="1">Uncharacterized protein</fullName>
    </submittedName>
</protein>
<keyword evidence="2" id="KW-1185">Reference proteome</keyword>
<organism evidence="1 2">
    <name type="scientific">Paraprevotella clara YIT 11840</name>
    <dbReference type="NCBI Taxonomy" id="762968"/>
    <lineage>
        <taxon>Bacteria</taxon>
        <taxon>Pseudomonadati</taxon>
        <taxon>Bacteroidota</taxon>
        <taxon>Bacteroidia</taxon>
        <taxon>Bacteroidales</taxon>
        <taxon>Prevotellaceae</taxon>
        <taxon>Paraprevotella</taxon>
    </lineage>
</organism>
<name>G5SPG3_9BACT</name>
<dbReference type="HOGENOM" id="CLU_2047418_0_0_10"/>
<reference evidence="1 2" key="1">
    <citation type="submission" date="2011-03" db="EMBL/GenBank/DDBJ databases">
        <authorList>
            <person name="Weinstock G."/>
            <person name="Sodergren E."/>
            <person name="Clifton S."/>
            <person name="Fulton L."/>
            <person name="Fulton B."/>
            <person name="Courtney L."/>
            <person name="Fronick C."/>
            <person name="Harrison M."/>
            <person name="Strong C."/>
            <person name="Farmer C."/>
            <person name="Delahaunty K."/>
            <person name="Markovic C."/>
            <person name="Hall O."/>
            <person name="Minx P."/>
            <person name="Tomlinson C."/>
            <person name="Mitreva M."/>
            <person name="Hou S."/>
            <person name="Chen J."/>
            <person name="Wollam A."/>
            <person name="Pepin K.H."/>
            <person name="Johnson M."/>
            <person name="Bhonagiri V."/>
            <person name="Zhang X."/>
            <person name="Suruliraj S."/>
            <person name="Warren W."/>
            <person name="Chinwalla A."/>
            <person name="Mardis E.R."/>
            <person name="Wilson R.K."/>
        </authorList>
    </citation>
    <scope>NUCLEOTIDE SEQUENCE [LARGE SCALE GENOMIC DNA]</scope>
    <source>
        <strain evidence="1 2">YIT 11840</strain>
    </source>
</reference>
<proteinExistence type="predicted"/>
<evidence type="ECO:0000313" key="1">
    <source>
        <dbReference type="EMBL" id="EHH00862.1"/>
    </source>
</evidence>
<accession>G5SPG3</accession>
<gene>
    <name evidence="1" type="ORF">HMPREF9441_01246</name>
</gene>
<sequence>MRSRTYASFANQRRMHLSGRPLESKIPFPLTFRFLPTARDSRICNDGSVKARIREPCRTGINILTVCTLNFTQCSLPKVFFPYRWSSATFPYNGTWTRKNKSGKTMSFMIFFITLTAEEV</sequence>
<dbReference type="AlphaFoldDB" id="G5SPG3"/>
<dbReference type="EMBL" id="AFFY01000017">
    <property type="protein sequence ID" value="EHH00862.1"/>
    <property type="molecule type" value="Genomic_DNA"/>
</dbReference>
<comment type="caution">
    <text evidence="1">The sequence shown here is derived from an EMBL/GenBank/DDBJ whole genome shotgun (WGS) entry which is preliminary data.</text>
</comment>